<name>A0ABD5RS61_9EURY</name>
<feature type="transmembrane region" description="Helical" evidence="1">
    <location>
        <begin position="86"/>
        <end position="107"/>
    </location>
</feature>
<dbReference type="RefSeq" id="WP_247417626.1">
    <property type="nucleotide sequence ID" value="NZ_JALLGW010000001.1"/>
</dbReference>
<accession>A0ABD5RS61</accession>
<reference evidence="2 3" key="1">
    <citation type="journal article" date="2019" name="Int. J. Syst. Evol. Microbiol.">
        <title>The Global Catalogue of Microorganisms (GCM) 10K type strain sequencing project: providing services to taxonomists for standard genome sequencing and annotation.</title>
        <authorList>
            <consortium name="The Broad Institute Genomics Platform"/>
            <consortium name="The Broad Institute Genome Sequencing Center for Infectious Disease"/>
            <person name="Wu L."/>
            <person name="Ma J."/>
        </authorList>
    </citation>
    <scope>NUCLEOTIDE SEQUENCE [LARGE SCALE GENOMIC DNA]</scope>
    <source>
        <strain evidence="2 3">CGMCC 1.12543</strain>
    </source>
</reference>
<dbReference type="AlphaFoldDB" id="A0ABD5RS61"/>
<dbReference type="EMBL" id="JBHSQH010000001">
    <property type="protein sequence ID" value="MFC5973277.1"/>
    <property type="molecule type" value="Genomic_DNA"/>
</dbReference>
<evidence type="ECO:0000313" key="3">
    <source>
        <dbReference type="Proteomes" id="UP001596099"/>
    </source>
</evidence>
<keyword evidence="1" id="KW-0812">Transmembrane</keyword>
<comment type="caution">
    <text evidence="2">The sequence shown here is derived from an EMBL/GenBank/DDBJ whole genome shotgun (WGS) entry which is preliminary data.</text>
</comment>
<proteinExistence type="predicted"/>
<sequence>MALVDAVAYATHLLFAGLWSGTVLFVTVGILPLGLRGEIRPDPFAFVVSRLSTVSRASALLLFLSGGHMAANAYTVESLTGTQRGYQVLAMVVLWFLLAGLVEAGSARMRDGLAEEKVRTPARDGKPFLYAGSVVALLLLLDAGLLASGVTF</sequence>
<organism evidence="2 3">
    <name type="scientific">Halomarina salina</name>
    <dbReference type="NCBI Taxonomy" id="1872699"/>
    <lineage>
        <taxon>Archaea</taxon>
        <taxon>Methanobacteriati</taxon>
        <taxon>Methanobacteriota</taxon>
        <taxon>Stenosarchaea group</taxon>
        <taxon>Halobacteria</taxon>
        <taxon>Halobacteriales</taxon>
        <taxon>Natronomonadaceae</taxon>
        <taxon>Halomarina</taxon>
    </lineage>
</organism>
<feature type="transmembrane region" description="Helical" evidence="1">
    <location>
        <begin position="128"/>
        <end position="150"/>
    </location>
</feature>
<keyword evidence="3" id="KW-1185">Reference proteome</keyword>
<feature type="transmembrane region" description="Helical" evidence="1">
    <location>
        <begin position="6"/>
        <end position="33"/>
    </location>
</feature>
<evidence type="ECO:0000256" key="1">
    <source>
        <dbReference type="SAM" id="Phobius"/>
    </source>
</evidence>
<gene>
    <name evidence="2" type="ORF">ACFPYI_18255</name>
</gene>
<protein>
    <submittedName>
        <fullName evidence="2">Transporter</fullName>
    </submittedName>
</protein>
<keyword evidence="1" id="KW-1133">Transmembrane helix</keyword>
<dbReference type="Proteomes" id="UP001596099">
    <property type="component" value="Unassembled WGS sequence"/>
</dbReference>
<evidence type="ECO:0000313" key="2">
    <source>
        <dbReference type="EMBL" id="MFC5973277.1"/>
    </source>
</evidence>
<keyword evidence="1" id="KW-0472">Membrane</keyword>